<sequence length="54" mass="5955">MWPFSPLRHHVLFWLAKRDVGAADRALAAGDAELSARLLARADARLRRACGLAN</sequence>
<reference evidence="4" key="2">
    <citation type="journal article" date="2019" name="Int. J. Syst. Evol. Microbiol.">
        <title>The Global Catalogue of Microorganisms (GCM) 10K type strain sequencing project: providing services to taxonomists for standard genome sequencing and annotation.</title>
        <authorList>
            <consortium name="The Broad Institute Genomics Platform"/>
            <consortium name="The Broad Institute Genome Sequencing Center for Infectious Disease"/>
            <person name="Wu L."/>
            <person name="Ma J."/>
        </authorList>
    </citation>
    <scope>NUCLEOTIDE SEQUENCE [LARGE SCALE GENOMIC DNA]</scope>
    <source>
        <strain evidence="4">NBRC 107715</strain>
    </source>
</reference>
<proteinExistence type="predicted"/>
<dbReference type="EMBL" id="BSPK01000017">
    <property type="protein sequence ID" value="GLS62813.1"/>
    <property type="molecule type" value="Genomic_DNA"/>
</dbReference>
<dbReference type="Proteomes" id="UP000321960">
    <property type="component" value="Unassembled WGS sequence"/>
</dbReference>
<gene>
    <name evidence="2" type="ORF">GCM10007888_11940</name>
    <name evidence="1" type="ORF">MOX02_24790</name>
</gene>
<name>A0A512J3C5_9HYPH</name>
<dbReference type="AlphaFoldDB" id="A0A512J3C5"/>
<dbReference type="Proteomes" id="UP001156856">
    <property type="component" value="Unassembled WGS sequence"/>
</dbReference>
<accession>A0A512J3C5</accession>
<keyword evidence="4" id="KW-1185">Reference proteome</keyword>
<reference evidence="1 3" key="3">
    <citation type="submission" date="2019-07" db="EMBL/GenBank/DDBJ databases">
        <title>Whole genome shotgun sequence of Methylobacterium oxalidis NBRC 107715.</title>
        <authorList>
            <person name="Hosoyama A."/>
            <person name="Uohara A."/>
            <person name="Ohji S."/>
            <person name="Ichikawa N."/>
        </authorList>
    </citation>
    <scope>NUCLEOTIDE SEQUENCE [LARGE SCALE GENOMIC DNA]</scope>
    <source>
        <strain evidence="1 3">NBRC 107715</strain>
    </source>
</reference>
<comment type="caution">
    <text evidence="1">The sequence shown here is derived from an EMBL/GenBank/DDBJ whole genome shotgun (WGS) entry which is preliminary data.</text>
</comment>
<evidence type="ECO:0000313" key="3">
    <source>
        <dbReference type="Proteomes" id="UP000321960"/>
    </source>
</evidence>
<evidence type="ECO:0000313" key="4">
    <source>
        <dbReference type="Proteomes" id="UP001156856"/>
    </source>
</evidence>
<dbReference type="RefSeq" id="WP_170267839.1">
    <property type="nucleotide sequence ID" value="NZ_BJZU01000045.1"/>
</dbReference>
<evidence type="ECO:0000313" key="2">
    <source>
        <dbReference type="EMBL" id="GLS62813.1"/>
    </source>
</evidence>
<evidence type="ECO:0000313" key="1">
    <source>
        <dbReference type="EMBL" id="GEP04441.1"/>
    </source>
</evidence>
<reference evidence="2" key="1">
    <citation type="journal article" date="2014" name="Int. J. Syst. Evol. Microbiol.">
        <title>Complete genome of a new Firmicutes species belonging to the dominant human colonic microbiota ('Ruminococcus bicirculans') reveals two chromosomes and a selective capacity to utilize plant glucans.</title>
        <authorList>
            <consortium name="NISC Comparative Sequencing Program"/>
            <person name="Wegmann U."/>
            <person name="Louis P."/>
            <person name="Goesmann A."/>
            <person name="Henrissat B."/>
            <person name="Duncan S.H."/>
            <person name="Flint H.J."/>
        </authorList>
    </citation>
    <scope>NUCLEOTIDE SEQUENCE</scope>
    <source>
        <strain evidence="2">NBRC 107715</strain>
    </source>
</reference>
<dbReference type="EMBL" id="BJZU01000045">
    <property type="protein sequence ID" value="GEP04441.1"/>
    <property type="molecule type" value="Genomic_DNA"/>
</dbReference>
<organism evidence="1 3">
    <name type="scientific">Methylobacterium oxalidis</name>
    <dbReference type="NCBI Taxonomy" id="944322"/>
    <lineage>
        <taxon>Bacteria</taxon>
        <taxon>Pseudomonadati</taxon>
        <taxon>Pseudomonadota</taxon>
        <taxon>Alphaproteobacteria</taxon>
        <taxon>Hyphomicrobiales</taxon>
        <taxon>Methylobacteriaceae</taxon>
        <taxon>Methylobacterium</taxon>
    </lineage>
</organism>
<reference evidence="2" key="4">
    <citation type="submission" date="2023-01" db="EMBL/GenBank/DDBJ databases">
        <title>Draft genome sequence of Methylobacterium oxalidis strain NBRC 107715.</title>
        <authorList>
            <person name="Sun Q."/>
            <person name="Mori K."/>
        </authorList>
    </citation>
    <scope>NUCLEOTIDE SEQUENCE</scope>
    <source>
        <strain evidence="2">NBRC 107715</strain>
    </source>
</reference>
<protein>
    <submittedName>
        <fullName evidence="1">Uncharacterized protein</fullName>
    </submittedName>
</protein>